<organism evidence="2 3">
    <name type="scientific">Roseitalea porphyridii</name>
    <dbReference type="NCBI Taxonomy" id="1852022"/>
    <lineage>
        <taxon>Bacteria</taxon>
        <taxon>Pseudomonadati</taxon>
        <taxon>Pseudomonadota</taxon>
        <taxon>Alphaproteobacteria</taxon>
        <taxon>Hyphomicrobiales</taxon>
        <taxon>Ahrensiaceae</taxon>
        <taxon>Roseitalea</taxon>
    </lineage>
</organism>
<evidence type="ECO:0000313" key="3">
    <source>
        <dbReference type="Proteomes" id="UP000293719"/>
    </source>
</evidence>
<protein>
    <recommendedName>
        <fullName evidence="4">SH3 domain-containing protein</fullName>
    </recommendedName>
</protein>
<dbReference type="EMBL" id="CP036532">
    <property type="protein sequence ID" value="QBK29304.1"/>
    <property type="molecule type" value="Genomic_DNA"/>
</dbReference>
<name>A0A4P6UYB9_9HYPH</name>
<keyword evidence="1" id="KW-0732">Signal</keyword>
<evidence type="ECO:0008006" key="4">
    <source>
        <dbReference type="Google" id="ProtNLM"/>
    </source>
</evidence>
<dbReference type="AlphaFoldDB" id="A0A4P6UYB9"/>
<keyword evidence="3" id="KW-1185">Reference proteome</keyword>
<proteinExistence type="predicted"/>
<accession>A0A4P6UYB9</accession>
<dbReference type="GeneID" id="90765870"/>
<feature type="chain" id="PRO_5020606945" description="SH3 domain-containing protein" evidence="1">
    <location>
        <begin position="25"/>
        <end position="110"/>
    </location>
</feature>
<dbReference type="OrthoDB" id="964913at2"/>
<gene>
    <name evidence="2" type="ORF">E0E05_01060</name>
</gene>
<feature type="signal peptide" evidence="1">
    <location>
        <begin position="1"/>
        <end position="24"/>
    </location>
</feature>
<dbReference type="RefSeq" id="WP_131615005.1">
    <property type="nucleotide sequence ID" value="NZ_CP036532.1"/>
</dbReference>
<reference evidence="2 3" key="1">
    <citation type="journal article" date="2017" name="Int. J. Syst. Evol. Microbiol.">
        <title>Roseitalea porphyridii gen. nov., sp. nov., isolated from a red alga, and reclassification of Hoeflea suaedae Chung et al. 2013 as Pseudohoeflea suaedae gen. nov., comb. nov.</title>
        <authorList>
            <person name="Hyeon J.W."/>
            <person name="Jeong S.E."/>
            <person name="Baek K."/>
            <person name="Jeon C.O."/>
        </authorList>
    </citation>
    <scope>NUCLEOTIDE SEQUENCE [LARGE SCALE GENOMIC DNA]</scope>
    <source>
        <strain evidence="2 3">MA7-20</strain>
    </source>
</reference>
<dbReference type="Proteomes" id="UP000293719">
    <property type="component" value="Chromosome"/>
</dbReference>
<sequence length="110" mass="11794">MPGRLIVLTALAVGLATAATPASATSGPGCLRVVNVADDDVLNVRQAPSASSTIVDRLHPTRHGIIRLTSPCVPQTRPWAQRWCPITHYSGNYIASGYVKARFVRDQDCP</sequence>
<evidence type="ECO:0000256" key="1">
    <source>
        <dbReference type="SAM" id="SignalP"/>
    </source>
</evidence>
<evidence type="ECO:0000313" key="2">
    <source>
        <dbReference type="EMBL" id="QBK29304.1"/>
    </source>
</evidence>
<dbReference type="KEGG" id="rpod:E0E05_01060"/>
<dbReference type="Gene3D" id="2.30.30.40">
    <property type="entry name" value="SH3 Domains"/>
    <property type="match status" value="1"/>
</dbReference>